<dbReference type="EMBL" id="JACCFK010000001">
    <property type="protein sequence ID" value="NYI90398.1"/>
    <property type="molecule type" value="Genomic_DNA"/>
</dbReference>
<dbReference type="RefSeq" id="WP_179774422.1">
    <property type="nucleotide sequence ID" value="NZ_JACCFK010000001.1"/>
</dbReference>
<keyword evidence="4" id="KW-1185">Reference proteome</keyword>
<dbReference type="Gene3D" id="1.10.10.10">
    <property type="entry name" value="Winged helix-like DNA-binding domain superfamily/Winged helix DNA-binding domain"/>
    <property type="match status" value="1"/>
</dbReference>
<dbReference type="AlphaFoldDB" id="A0A853B5A9"/>
<dbReference type="SUPFAM" id="SSF53067">
    <property type="entry name" value="Actin-like ATPase domain"/>
    <property type="match status" value="1"/>
</dbReference>
<comment type="similarity">
    <text evidence="1">Belongs to the ROK (NagC/XylR) family.</text>
</comment>
<evidence type="ECO:0000313" key="4">
    <source>
        <dbReference type="Proteomes" id="UP000549616"/>
    </source>
</evidence>
<dbReference type="Proteomes" id="UP000549616">
    <property type="component" value="Unassembled WGS sequence"/>
</dbReference>
<keyword evidence="3" id="KW-0418">Kinase</keyword>
<feature type="compositionally biased region" description="Low complexity" evidence="2">
    <location>
        <begin position="405"/>
        <end position="421"/>
    </location>
</feature>
<evidence type="ECO:0000256" key="1">
    <source>
        <dbReference type="ARBA" id="ARBA00006479"/>
    </source>
</evidence>
<dbReference type="PANTHER" id="PTHR18964:SF173">
    <property type="entry name" value="GLUCOKINASE"/>
    <property type="match status" value="1"/>
</dbReference>
<dbReference type="PANTHER" id="PTHR18964">
    <property type="entry name" value="ROK (REPRESSOR, ORF, KINASE) FAMILY"/>
    <property type="match status" value="1"/>
</dbReference>
<dbReference type="GO" id="GO:0016301">
    <property type="term" value="F:kinase activity"/>
    <property type="evidence" value="ECO:0007669"/>
    <property type="project" value="UniProtKB-KW"/>
</dbReference>
<gene>
    <name evidence="3" type="ORF">HNR02_003721</name>
</gene>
<dbReference type="Gene3D" id="3.30.420.40">
    <property type="match status" value="2"/>
</dbReference>
<dbReference type="InterPro" id="IPR036390">
    <property type="entry name" value="WH_DNA-bd_sf"/>
</dbReference>
<feature type="region of interest" description="Disordered" evidence="2">
    <location>
        <begin position="394"/>
        <end position="421"/>
    </location>
</feature>
<dbReference type="InterPro" id="IPR049874">
    <property type="entry name" value="ROK_cs"/>
</dbReference>
<name>A0A853B5A9_9PSEU</name>
<sequence>MPPAHPGSPTSAGHILAILRAEGPLTRQQLQDRTGLSRATMVERLDVLHRLRLLRQEGHRASSGGRPAEVLAADDTGRTALVADIGQRHATIAVADLRGTVFGQVHRPLPAGHHPAETLSFLLATGRELLAGAGRADSLCAVGLSVPGQIDHDAGTTIAPPSMAEWLGVRLRDTFADALSVPVFLENDANALAFGAFCEMGRPRAALVGVKVGTGIGAGMVISGRVHRGETGCAGEVGHIRIEGSDLRCDCGRRGCVSAIASGQAVIRSLRPSGVRTADDVLRRVRAGHPEALRVTREAGRLVGTVLATVVTIVNPRFLRVGGAIGVLPPFLEGLREVVLSNAHTSSLDSLDIGPCAVGVNTTLTGIAGLVADEILSPATVDAMTGQLSRSCGGRSCCPARPPDRSGGPPRAPSSGSARCP</sequence>
<reference evidence="3 4" key="1">
    <citation type="submission" date="2020-07" db="EMBL/GenBank/DDBJ databases">
        <title>Sequencing the genomes of 1000 actinobacteria strains.</title>
        <authorList>
            <person name="Klenk H.-P."/>
        </authorList>
    </citation>
    <scope>NUCLEOTIDE SEQUENCE [LARGE SCALE GENOMIC DNA]</scope>
    <source>
        <strain evidence="3 4">DSM 104006</strain>
    </source>
</reference>
<dbReference type="InterPro" id="IPR000600">
    <property type="entry name" value="ROK"/>
</dbReference>
<accession>A0A853B5A9</accession>
<dbReference type="InterPro" id="IPR036388">
    <property type="entry name" value="WH-like_DNA-bd_sf"/>
</dbReference>
<dbReference type="Pfam" id="PF00480">
    <property type="entry name" value="ROK"/>
    <property type="match status" value="1"/>
</dbReference>
<comment type="caution">
    <text evidence="3">The sequence shown here is derived from an EMBL/GenBank/DDBJ whole genome shotgun (WGS) entry which is preliminary data.</text>
</comment>
<dbReference type="InterPro" id="IPR043129">
    <property type="entry name" value="ATPase_NBD"/>
</dbReference>
<protein>
    <submittedName>
        <fullName evidence="3">Putative NBD/HSP70 family sugar kinase</fullName>
    </submittedName>
</protein>
<dbReference type="SUPFAM" id="SSF46785">
    <property type="entry name" value="Winged helix' DNA-binding domain"/>
    <property type="match status" value="1"/>
</dbReference>
<organism evidence="3 4">
    <name type="scientific">Amycolatopsis endophytica</name>
    <dbReference type="NCBI Taxonomy" id="860233"/>
    <lineage>
        <taxon>Bacteria</taxon>
        <taxon>Bacillati</taxon>
        <taxon>Actinomycetota</taxon>
        <taxon>Actinomycetes</taxon>
        <taxon>Pseudonocardiales</taxon>
        <taxon>Pseudonocardiaceae</taxon>
        <taxon>Amycolatopsis</taxon>
    </lineage>
</organism>
<keyword evidence="3" id="KW-0808">Transferase</keyword>
<evidence type="ECO:0000256" key="2">
    <source>
        <dbReference type="SAM" id="MobiDB-lite"/>
    </source>
</evidence>
<proteinExistence type="inferred from homology"/>
<dbReference type="PROSITE" id="PS01125">
    <property type="entry name" value="ROK"/>
    <property type="match status" value="1"/>
</dbReference>
<evidence type="ECO:0000313" key="3">
    <source>
        <dbReference type="EMBL" id="NYI90398.1"/>
    </source>
</evidence>